<reference evidence="1 2" key="1">
    <citation type="submission" date="2020-07" db="EMBL/GenBank/DDBJ databases">
        <title>Genomic characterization of Flavobacterium psychrophilum strains.</title>
        <authorList>
            <person name="Castillo D."/>
            <person name="Jorgensen J."/>
            <person name="Middelboe M."/>
        </authorList>
    </citation>
    <scope>NUCLEOTIDE SEQUENCE [LARGE SCALE GENOMIC DNA]</scope>
    <source>
        <strain evidence="1 2">FPS-R7</strain>
    </source>
</reference>
<evidence type="ECO:0000313" key="1">
    <source>
        <dbReference type="EMBL" id="QRE05023.1"/>
    </source>
</evidence>
<dbReference type="RefSeq" id="WP_063742398.1">
    <property type="nucleotide sequence ID" value="NZ_CP059075.1"/>
</dbReference>
<dbReference type="Proteomes" id="UP000596329">
    <property type="component" value="Chromosome"/>
</dbReference>
<organism evidence="1 2">
    <name type="scientific">Flavobacterium psychrophilum</name>
    <dbReference type="NCBI Taxonomy" id="96345"/>
    <lineage>
        <taxon>Bacteria</taxon>
        <taxon>Pseudomonadati</taxon>
        <taxon>Bacteroidota</taxon>
        <taxon>Flavobacteriia</taxon>
        <taxon>Flavobacteriales</taxon>
        <taxon>Flavobacteriaceae</taxon>
        <taxon>Flavobacterium</taxon>
    </lineage>
</organism>
<evidence type="ECO:0000313" key="2">
    <source>
        <dbReference type="Proteomes" id="UP000596329"/>
    </source>
</evidence>
<accession>A0A7U2NHA4</accession>
<sequence length="96" mass="11206">MKFFTRLILAVFILFQFSTIIICVVNARNESKITLNITEEEDCSKDVKEIKAVFVVDSYKLLPVFDEVPKKKVHDYYLLKKYMADATIFLLPPKQV</sequence>
<name>A0A7U2NHA4_FLAPS</name>
<gene>
    <name evidence="1" type="ORF">H0H26_05395</name>
</gene>
<proteinExistence type="predicted"/>
<protein>
    <submittedName>
        <fullName evidence="1">Uncharacterized protein</fullName>
    </submittedName>
</protein>
<dbReference type="AlphaFoldDB" id="A0A7U2NHA4"/>
<dbReference type="EMBL" id="CP059075">
    <property type="protein sequence ID" value="QRE05023.1"/>
    <property type="molecule type" value="Genomic_DNA"/>
</dbReference>